<feature type="transmembrane region" description="Helical" evidence="7">
    <location>
        <begin position="85"/>
        <end position="104"/>
    </location>
</feature>
<feature type="transmembrane region" description="Helical" evidence="7">
    <location>
        <begin position="406"/>
        <end position="424"/>
    </location>
</feature>
<keyword evidence="6 7" id="KW-0472">Membrane</keyword>
<dbReference type="GO" id="GO:0022857">
    <property type="term" value="F:transmembrane transporter activity"/>
    <property type="evidence" value="ECO:0007669"/>
    <property type="project" value="InterPro"/>
</dbReference>
<feature type="transmembrane region" description="Helical" evidence="7">
    <location>
        <begin position="110"/>
        <end position="128"/>
    </location>
</feature>
<reference evidence="9 10" key="1">
    <citation type="submission" date="2019-02" db="EMBL/GenBank/DDBJ databases">
        <title>Complete Genome Sequence and Methylome Analysis of free living Spirochaetas.</title>
        <authorList>
            <person name="Fomenkov A."/>
            <person name="Dubinina G."/>
            <person name="Leshcheva N."/>
            <person name="Mikheeva N."/>
            <person name="Grabovich M."/>
            <person name="Vincze T."/>
            <person name="Roberts R.J."/>
        </authorList>
    </citation>
    <scope>NUCLEOTIDE SEQUENCE [LARGE SCALE GENOMIC DNA]</scope>
    <source>
        <strain evidence="9 10">K2</strain>
    </source>
</reference>
<feature type="transmembrane region" description="Helical" evidence="7">
    <location>
        <begin position="21"/>
        <end position="47"/>
    </location>
</feature>
<evidence type="ECO:0000259" key="8">
    <source>
        <dbReference type="PROSITE" id="PS50850"/>
    </source>
</evidence>
<feature type="transmembrane region" description="Helical" evidence="7">
    <location>
        <begin position="315"/>
        <end position="340"/>
    </location>
</feature>
<dbReference type="EMBL" id="CP036150">
    <property type="protein sequence ID" value="QEN06701.1"/>
    <property type="molecule type" value="Genomic_DNA"/>
</dbReference>
<keyword evidence="4 7" id="KW-0812">Transmembrane</keyword>
<dbReference type="Gene3D" id="1.20.1250.20">
    <property type="entry name" value="MFS general substrate transporter like domains"/>
    <property type="match status" value="1"/>
</dbReference>
<gene>
    <name evidence="9" type="ORF">EXM22_01345</name>
</gene>
<dbReference type="KEGG" id="ock:EXM22_01345"/>
<feature type="transmembrane region" description="Helical" evidence="7">
    <location>
        <begin position="149"/>
        <end position="174"/>
    </location>
</feature>
<dbReference type="Proteomes" id="UP000324209">
    <property type="component" value="Chromosome"/>
</dbReference>
<dbReference type="PANTHER" id="PTHR43266:SF2">
    <property type="entry name" value="MAJOR FACILITATOR SUPERFAMILY (MFS) PROFILE DOMAIN-CONTAINING PROTEIN"/>
    <property type="match status" value="1"/>
</dbReference>
<evidence type="ECO:0000256" key="2">
    <source>
        <dbReference type="ARBA" id="ARBA00022448"/>
    </source>
</evidence>
<dbReference type="InterPro" id="IPR036259">
    <property type="entry name" value="MFS_trans_sf"/>
</dbReference>
<dbReference type="InterPro" id="IPR011701">
    <property type="entry name" value="MFS"/>
</dbReference>
<dbReference type="PROSITE" id="PS50850">
    <property type="entry name" value="MFS"/>
    <property type="match status" value="1"/>
</dbReference>
<sequence>MSRFYTNSKVNRVKEKSFTPFLIVWTGQLLSGLGTGITAFTFGIYVFNQTNSTISFAMVMLTLFVPAILIGPIGGVFADRFDRRVMIIIGDTGSAVAVMFLLFFTLSGRLFLWNIYLGIAMSSAFTALQGPAYKALLSDMLIKSQYSKAGGLMQLASSAKHLLAPICGGFLLAYAGIECVLLLDILTFAFAIMAVVFVPAVEIMSQNRKGFHFFNEMRNGWKSLIETPEVMQIVIKLTTVTFFIGCIQTLFTPMMLSLTTAKTLGIILSLSALGMVVGSLIISVTGLGKDLYVPLRLGLALGGIFLTIMGMSTHLVIISIFLFLFFICLPLINISAEVLIRTKVPNQKQGRTWGLTGFLTQIGYVAAYLSAGFLTDKLFNPLLQDQGVLAFNLRHIVGSEPGRGQALILMICGLGLFLTALSGGKR</sequence>
<keyword evidence="3" id="KW-1003">Cell membrane</keyword>
<proteinExistence type="predicted"/>
<feature type="domain" description="Major facilitator superfamily (MFS) profile" evidence="8">
    <location>
        <begin position="20"/>
        <end position="426"/>
    </location>
</feature>
<feature type="transmembrane region" description="Helical" evidence="7">
    <location>
        <begin position="53"/>
        <end position="78"/>
    </location>
</feature>
<feature type="transmembrane region" description="Helical" evidence="7">
    <location>
        <begin position="180"/>
        <end position="201"/>
    </location>
</feature>
<evidence type="ECO:0000256" key="7">
    <source>
        <dbReference type="SAM" id="Phobius"/>
    </source>
</evidence>
<keyword evidence="5 7" id="KW-1133">Transmembrane helix</keyword>
<protein>
    <submittedName>
        <fullName evidence="9">MFS transporter</fullName>
    </submittedName>
</protein>
<dbReference type="Pfam" id="PF07690">
    <property type="entry name" value="MFS_1"/>
    <property type="match status" value="1"/>
</dbReference>
<dbReference type="InterPro" id="IPR020846">
    <property type="entry name" value="MFS_dom"/>
</dbReference>
<accession>A0A5C1QGM5</accession>
<dbReference type="CDD" id="cd06173">
    <property type="entry name" value="MFS_MefA_like"/>
    <property type="match status" value="1"/>
</dbReference>
<evidence type="ECO:0000256" key="3">
    <source>
        <dbReference type="ARBA" id="ARBA00022475"/>
    </source>
</evidence>
<evidence type="ECO:0000256" key="5">
    <source>
        <dbReference type="ARBA" id="ARBA00022989"/>
    </source>
</evidence>
<dbReference type="AlphaFoldDB" id="A0A5C1QGM5"/>
<evidence type="ECO:0000256" key="4">
    <source>
        <dbReference type="ARBA" id="ARBA00022692"/>
    </source>
</evidence>
<feature type="transmembrane region" description="Helical" evidence="7">
    <location>
        <begin position="291"/>
        <end position="309"/>
    </location>
</feature>
<dbReference type="GO" id="GO:0005886">
    <property type="term" value="C:plasma membrane"/>
    <property type="evidence" value="ECO:0007669"/>
    <property type="project" value="UniProtKB-SubCell"/>
</dbReference>
<dbReference type="OrthoDB" id="9763297at2"/>
<feature type="transmembrane region" description="Helical" evidence="7">
    <location>
        <begin position="352"/>
        <end position="374"/>
    </location>
</feature>
<feature type="transmembrane region" description="Helical" evidence="7">
    <location>
        <begin position="263"/>
        <end position="284"/>
    </location>
</feature>
<dbReference type="SUPFAM" id="SSF103473">
    <property type="entry name" value="MFS general substrate transporter"/>
    <property type="match status" value="1"/>
</dbReference>
<comment type="subcellular location">
    <subcellularLocation>
        <location evidence="1">Cell membrane</location>
        <topology evidence="1">Multi-pass membrane protein</topology>
    </subcellularLocation>
</comment>
<organism evidence="9 10">
    <name type="scientific">Oceanispirochaeta crateris</name>
    <dbReference type="NCBI Taxonomy" id="2518645"/>
    <lineage>
        <taxon>Bacteria</taxon>
        <taxon>Pseudomonadati</taxon>
        <taxon>Spirochaetota</taxon>
        <taxon>Spirochaetia</taxon>
        <taxon>Spirochaetales</taxon>
        <taxon>Spirochaetaceae</taxon>
        <taxon>Oceanispirochaeta</taxon>
    </lineage>
</organism>
<evidence type="ECO:0000256" key="6">
    <source>
        <dbReference type="ARBA" id="ARBA00023136"/>
    </source>
</evidence>
<evidence type="ECO:0000313" key="9">
    <source>
        <dbReference type="EMBL" id="QEN06701.1"/>
    </source>
</evidence>
<evidence type="ECO:0000313" key="10">
    <source>
        <dbReference type="Proteomes" id="UP000324209"/>
    </source>
</evidence>
<feature type="transmembrane region" description="Helical" evidence="7">
    <location>
        <begin position="233"/>
        <end position="251"/>
    </location>
</feature>
<keyword evidence="2" id="KW-0813">Transport</keyword>
<name>A0A5C1QGM5_9SPIO</name>
<evidence type="ECO:0000256" key="1">
    <source>
        <dbReference type="ARBA" id="ARBA00004651"/>
    </source>
</evidence>
<dbReference type="PANTHER" id="PTHR43266">
    <property type="entry name" value="MACROLIDE-EFFLUX PROTEIN"/>
    <property type="match status" value="1"/>
</dbReference>
<keyword evidence="10" id="KW-1185">Reference proteome</keyword>